<dbReference type="InterPro" id="IPR001304">
    <property type="entry name" value="C-type_lectin-like"/>
</dbReference>
<reference evidence="3" key="1">
    <citation type="submission" date="2022-11" db="UniProtKB">
        <authorList>
            <consortium name="WormBaseParasite"/>
        </authorList>
    </citation>
    <scope>IDENTIFICATION</scope>
</reference>
<dbReference type="InterPro" id="IPR016187">
    <property type="entry name" value="CTDL_fold"/>
</dbReference>
<dbReference type="Proteomes" id="UP000887540">
    <property type="component" value="Unplaced"/>
</dbReference>
<dbReference type="PROSITE" id="PS50041">
    <property type="entry name" value="C_TYPE_LECTIN_2"/>
    <property type="match status" value="1"/>
</dbReference>
<keyword evidence="2" id="KW-1185">Reference proteome</keyword>
<dbReference type="AlphaFoldDB" id="A0A914CKE7"/>
<dbReference type="SUPFAM" id="SSF56436">
    <property type="entry name" value="C-type lectin-like"/>
    <property type="match status" value="1"/>
</dbReference>
<dbReference type="InterPro" id="IPR016186">
    <property type="entry name" value="C-type_lectin-like/link_sf"/>
</dbReference>
<feature type="domain" description="C-type lectin" evidence="1">
    <location>
        <begin position="1"/>
        <end position="67"/>
    </location>
</feature>
<accession>A0A914CKE7</accession>
<sequence>MFDYQRFWLNANITQSNYVWHDGQKMIYQNWAVQQPLINNPNKTCVQIKYGSGKWYIGDCAQSLPRIICMFSRNYCANVTSGTNIGSCNGNVCLSGAKCINGNCICP</sequence>
<protein>
    <submittedName>
        <fullName evidence="3">C-type lectin domain-containing protein</fullName>
    </submittedName>
</protein>
<dbReference type="Gene3D" id="3.10.100.10">
    <property type="entry name" value="Mannose-Binding Protein A, subunit A"/>
    <property type="match status" value="1"/>
</dbReference>
<name>A0A914CKE7_9BILA</name>
<evidence type="ECO:0000313" key="3">
    <source>
        <dbReference type="WBParaSite" id="ACRNAN_scaffold1157.g30761.t1"/>
    </source>
</evidence>
<proteinExistence type="predicted"/>
<dbReference type="WBParaSite" id="ACRNAN_scaffold1157.g30761.t1">
    <property type="protein sequence ID" value="ACRNAN_scaffold1157.g30761.t1"/>
    <property type="gene ID" value="ACRNAN_scaffold1157.g30761"/>
</dbReference>
<evidence type="ECO:0000313" key="2">
    <source>
        <dbReference type="Proteomes" id="UP000887540"/>
    </source>
</evidence>
<evidence type="ECO:0000259" key="1">
    <source>
        <dbReference type="PROSITE" id="PS50041"/>
    </source>
</evidence>
<organism evidence="2 3">
    <name type="scientific">Acrobeloides nanus</name>
    <dbReference type="NCBI Taxonomy" id="290746"/>
    <lineage>
        <taxon>Eukaryota</taxon>
        <taxon>Metazoa</taxon>
        <taxon>Ecdysozoa</taxon>
        <taxon>Nematoda</taxon>
        <taxon>Chromadorea</taxon>
        <taxon>Rhabditida</taxon>
        <taxon>Tylenchina</taxon>
        <taxon>Cephalobomorpha</taxon>
        <taxon>Cephaloboidea</taxon>
        <taxon>Cephalobidae</taxon>
        <taxon>Acrobeloides</taxon>
    </lineage>
</organism>
<dbReference type="Pfam" id="PF00059">
    <property type="entry name" value="Lectin_C"/>
    <property type="match status" value="1"/>
</dbReference>